<feature type="transmembrane region" description="Helical" evidence="1">
    <location>
        <begin position="402"/>
        <end position="421"/>
    </location>
</feature>
<keyword evidence="1" id="KW-0472">Membrane</keyword>
<dbReference type="HOGENOM" id="CLU_498984_0_0_1"/>
<keyword evidence="1" id="KW-1133">Transmembrane helix</keyword>
<feature type="transmembrane region" description="Helical" evidence="1">
    <location>
        <begin position="83"/>
        <end position="106"/>
    </location>
</feature>
<proteinExistence type="predicted"/>
<organism evidence="3">
    <name type="scientific">Caenorhabditis remanei</name>
    <name type="common">Caenorhabditis vulgaris</name>
    <dbReference type="NCBI Taxonomy" id="31234"/>
    <lineage>
        <taxon>Eukaryota</taxon>
        <taxon>Metazoa</taxon>
        <taxon>Ecdysozoa</taxon>
        <taxon>Nematoda</taxon>
        <taxon>Chromadorea</taxon>
        <taxon>Rhabditida</taxon>
        <taxon>Rhabditina</taxon>
        <taxon>Rhabditomorpha</taxon>
        <taxon>Rhabditoidea</taxon>
        <taxon>Rhabditidae</taxon>
        <taxon>Peloderinae</taxon>
        <taxon>Caenorhabditis</taxon>
    </lineage>
</organism>
<evidence type="ECO:0000256" key="1">
    <source>
        <dbReference type="SAM" id="Phobius"/>
    </source>
</evidence>
<feature type="transmembrane region" description="Helical" evidence="1">
    <location>
        <begin position="118"/>
        <end position="141"/>
    </location>
</feature>
<dbReference type="GeneID" id="9800781"/>
<keyword evidence="3" id="KW-1185">Reference proteome</keyword>
<dbReference type="InParanoid" id="E3NFM3"/>
<dbReference type="KEGG" id="crq:GCK72_007812"/>
<sequence>MDTVVLIINVVAICIYVALKGIQFRIHKKYALREPLRSLVIRNAVHNGVQFTLGLLLRPQIYFSVFHFSITSSPNTWIPMPPQLLHLLLCTYFAIIAIRPVTNLVNYLKHKKHHDAKFLWTLIEISLMTGILLTQAGIAYADWDYEESGVISVAKIKVAEGIQIFLTVVAMIVHLSISLLDSPIDSTYRQNIQPSEVATLNAYFNALKWQNYITTLSVCVSLGIPGVLHAFNLDGNNYTENLKSLMTFSVVLAPLFEEIVVMWIGRKDSSNKMNSAKLMEWLKEHSPFLPRALAGLVTLVILFAALVLLRYRKHKLVENLMPGVMVRGLLLAHLVGLMAPEYQLEQDRITVTVDNSKAVFLPDGSMKWIKISYQMFLLENASAILMKMLWRFNLLSTSRIRVIMVVIHILLCAVNFLFIAADITVVPMILLALVETSLFLTCIPFYRISAKLQANRTLIKSDTQYIKYRCYGKLGEVVISSFFYLPLLAVYFGKPSTTIIWNYYLTYSSQATVILMVGWLGVLAYKEASRPIYNGRPIGENRESRF</sequence>
<feature type="transmembrane region" description="Helical" evidence="1">
    <location>
        <begin position="161"/>
        <end position="180"/>
    </location>
</feature>
<dbReference type="AlphaFoldDB" id="E3NFM3"/>
<name>E3NFM3_CAERE</name>
<protein>
    <submittedName>
        <fullName evidence="2">Uncharacterized protein</fullName>
    </submittedName>
</protein>
<dbReference type="CTD" id="9800781"/>
<feature type="transmembrane region" description="Helical" evidence="1">
    <location>
        <begin position="371"/>
        <end position="390"/>
    </location>
</feature>
<dbReference type="RefSeq" id="XP_003092808.2">
    <property type="nucleotide sequence ID" value="XM_003092760.2"/>
</dbReference>
<reference evidence="2" key="1">
    <citation type="submission" date="2007-07" db="EMBL/GenBank/DDBJ databases">
        <title>PCAP assembly of the Caenorhabditis remanei genome.</title>
        <authorList>
            <consortium name="The Caenorhabditis remanei Sequencing Consortium"/>
            <person name="Wilson R.K."/>
        </authorList>
    </citation>
    <scope>NUCLEOTIDE SEQUENCE [LARGE SCALE GENOMIC DNA]</scope>
    <source>
        <strain evidence="2">PB4641</strain>
    </source>
</reference>
<feature type="transmembrane region" description="Helical" evidence="1">
    <location>
        <begin position="288"/>
        <end position="308"/>
    </location>
</feature>
<feature type="transmembrane region" description="Helical" evidence="1">
    <location>
        <begin position="470"/>
        <end position="492"/>
    </location>
</feature>
<feature type="transmembrane region" description="Helical" evidence="1">
    <location>
        <begin position="427"/>
        <end position="449"/>
    </location>
</feature>
<accession>E3NFM3</accession>
<feature type="transmembrane region" description="Helical" evidence="1">
    <location>
        <begin position="320"/>
        <end position="339"/>
    </location>
</feature>
<dbReference type="EMBL" id="DS268639">
    <property type="protein sequence ID" value="EFO96424.1"/>
    <property type="molecule type" value="Genomic_DNA"/>
</dbReference>
<feature type="transmembrane region" description="Helical" evidence="1">
    <location>
        <begin position="6"/>
        <end position="23"/>
    </location>
</feature>
<dbReference type="Proteomes" id="UP000008281">
    <property type="component" value="Unassembled WGS sequence"/>
</dbReference>
<feature type="transmembrane region" description="Helical" evidence="1">
    <location>
        <begin position="44"/>
        <end position="63"/>
    </location>
</feature>
<evidence type="ECO:0000313" key="2">
    <source>
        <dbReference type="EMBL" id="EFO96424.1"/>
    </source>
</evidence>
<gene>
    <name evidence="2" type="ORF">CRE_22114</name>
</gene>
<keyword evidence="1" id="KW-0812">Transmembrane</keyword>
<evidence type="ECO:0000313" key="3">
    <source>
        <dbReference type="Proteomes" id="UP000008281"/>
    </source>
</evidence>
<feature type="transmembrane region" description="Helical" evidence="1">
    <location>
        <begin position="504"/>
        <end position="525"/>
    </location>
</feature>